<keyword evidence="3" id="KW-1185">Reference proteome</keyword>
<dbReference type="RefSeq" id="WP_045016159.1">
    <property type="nucleotide sequence ID" value="NZ_CP166104.1"/>
</dbReference>
<proteinExistence type="inferred from homology"/>
<dbReference type="InterPro" id="IPR020904">
    <property type="entry name" value="Sc_DH/Rdtase_CS"/>
</dbReference>
<dbReference type="PRINTS" id="PR00081">
    <property type="entry name" value="GDHRDH"/>
</dbReference>
<comment type="similarity">
    <text evidence="1">Belongs to the short-chain dehydrogenases/reductases (SDR) family.</text>
</comment>
<dbReference type="PANTHER" id="PTHR42760:SF129">
    <property type="entry name" value="OXIDOREDUCTASE"/>
    <property type="match status" value="1"/>
</dbReference>
<dbReference type="CDD" id="cd05233">
    <property type="entry name" value="SDR_c"/>
    <property type="match status" value="1"/>
</dbReference>
<comment type="caution">
    <text evidence="2">The sequence shown here is derived from an EMBL/GenBank/DDBJ whole genome shotgun (WGS) entry which is preliminary data.</text>
</comment>
<dbReference type="InterPro" id="IPR036291">
    <property type="entry name" value="NAD(P)-bd_dom_sf"/>
</dbReference>
<name>A0ABR5DC24_9HYPH</name>
<organism evidence="2 3">
    <name type="scientific">Agrobacterium arsenijevicii</name>
    <dbReference type="NCBI Taxonomy" id="1585697"/>
    <lineage>
        <taxon>Bacteria</taxon>
        <taxon>Pseudomonadati</taxon>
        <taxon>Pseudomonadota</taxon>
        <taxon>Alphaproteobacteria</taxon>
        <taxon>Hyphomicrobiales</taxon>
        <taxon>Rhizobiaceae</taxon>
        <taxon>Rhizobium/Agrobacterium group</taxon>
        <taxon>Agrobacterium</taxon>
    </lineage>
</organism>
<dbReference type="NCBIfam" id="NF009466">
    <property type="entry name" value="PRK12826.1-2"/>
    <property type="match status" value="1"/>
</dbReference>
<evidence type="ECO:0000313" key="3">
    <source>
        <dbReference type="Proteomes" id="UP000032564"/>
    </source>
</evidence>
<dbReference type="Proteomes" id="UP000032564">
    <property type="component" value="Unassembled WGS sequence"/>
</dbReference>
<reference evidence="2 3" key="1">
    <citation type="submission" date="2014-12" db="EMBL/GenBank/DDBJ databases">
        <authorList>
            <person name="Kuzmanovic N."/>
            <person name="Pulawska J."/>
            <person name="Obradovic A."/>
        </authorList>
    </citation>
    <scope>NUCLEOTIDE SEQUENCE [LARGE SCALE GENOMIC DNA]</scope>
    <source>
        <strain evidence="2 3">KFB 330</strain>
    </source>
</reference>
<dbReference type="InterPro" id="IPR002347">
    <property type="entry name" value="SDR_fam"/>
</dbReference>
<accession>A0ABR5DC24</accession>
<dbReference type="Gene3D" id="3.40.50.720">
    <property type="entry name" value="NAD(P)-binding Rossmann-like Domain"/>
    <property type="match status" value="1"/>
</dbReference>
<protein>
    <submittedName>
        <fullName evidence="2">3-oxoacyl-ACP reductase</fullName>
    </submittedName>
</protein>
<gene>
    <name evidence="2" type="ORF">RP75_05785</name>
</gene>
<evidence type="ECO:0000256" key="1">
    <source>
        <dbReference type="ARBA" id="ARBA00006484"/>
    </source>
</evidence>
<dbReference type="SUPFAM" id="SSF51735">
    <property type="entry name" value="NAD(P)-binding Rossmann-fold domains"/>
    <property type="match status" value="1"/>
</dbReference>
<dbReference type="Pfam" id="PF13561">
    <property type="entry name" value="adh_short_C2"/>
    <property type="match status" value="1"/>
</dbReference>
<dbReference type="PROSITE" id="PS00061">
    <property type="entry name" value="ADH_SHORT"/>
    <property type="match status" value="1"/>
</dbReference>
<dbReference type="NCBIfam" id="NF005559">
    <property type="entry name" value="PRK07231.1"/>
    <property type="match status" value="1"/>
</dbReference>
<sequence length="248" mass="26502">MTNRIDLEGRFAVITGGASGIGLETARRFAASGAHVALWDLNEKDGRQLCAENPDFSFYKVDVNDEHSVDSAAAATAEAFGRIDILVNSAGIGNFRHTVAGYPVDAWRRIIDINLTGTFMCCRSIVPFMQVNNYGRIINISSIAGKEGPQFAAAYSAAKAGVIALTKSLAKELLETEIRVNTITPAAVETALFAQMSEESQNASRSRIPLGRLGQPQEVAAMIAWLASEECSFSTGAVFDLSGGKATY</sequence>
<dbReference type="PANTHER" id="PTHR42760">
    <property type="entry name" value="SHORT-CHAIN DEHYDROGENASES/REDUCTASES FAMILY MEMBER"/>
    <property type="match status" value="1"/>
</dbReference>
<dbReference type="EMBL" id="JWIT01000003">
    <property type="protein sequence ID" value="KJF74615.1"/>
    <property type="molecule type" value="Genomic_DNA"/>
</dbReference>
<dbReference type="PRINTS" id="PR00080">
    <property type="entry name" value="SDRFAMILY"/>
</dbReference>
<evidence type="ECO:0000313" key="2">
    <source>
        <dbReference type="EMBL" id="KJF74615.1"/>
    </source>
</evidence>